<dbReference type="SUPFAM" id="SSF54928">
    <property type="entry name" value="RNA-binding domain, RBD"/>
    <property type="match status" value="1"/>
</dbReference>
<accession>A0A6A4SN82</accession>
<feature type="compositionally biased region" description="Low complexity" evidence="9">
    <location>
        <begin position="628"/>
        <end position="637"/>
    </location>
</feature>
<feature type="region of interest" description="Disordered" evidence="9">
    <location>
        <begin position="628"/>
        <end position="650"/>
    </location>
</feature>
<evidence type="ECO:0000256" key="7">
    <source>
        <dbReference type="PROSITE-ProRule" id="PRU01024"/>
    </source>
</evidence>
<evidence type="ECO:0000256" key="2">
    <source>
        <dbReference type="ARBA" id="ARBA00022679"/>
    </source>
</evidence>
<dbReference type="InterPro" id="IPR034262">
    <property type="entry name" value="TRMT2A_RRM"/>
</dbReference>
<reference evidence="11 12" key="1">
    <citation type="submission" date="2019-06" db="EMBL/GenBank/DDBJ databases">
        <title>Draft genomes of female and male turbot (Scophthalmus maximus).</title>
        <authorList>
            <person name="Xu H."/>
            <person name="Xu X.-W."/>
            <person name="Shao C."/>
            <person name="Chen S."/>
        </authorList>
    </citation>
    <scope>NUCLEOTIDE SEQUENCE [LARGE SCALE GENOMIC DNA]</scope>
    <source>
        <strain evidence="11">Ysfricsl-2016a</strain>
        <tissue evidence="11">Blood</tissue>
    </source>
</reference>
<gene>
    <name evidence="11" type="ORF">F2P81_013694</name>
</gene>
<dbReference type="Gene3D" id="2.40.50.1070">
    <property type="match status" value="1"/>
</dbReference>
<proteinExistence type="inferred from homology"/>
<dbReference type="InterPro" id="IPR030390">
    <property type="entry name" value="MeTrfase_TrmA_AS"/>
</dbReference>
<evidence type="ECO:0000256" key="3">
    <source>
        <dbReference type="ARBA" id="ARBA00022691"/>
    </source>
</evidence>
<comment type="caution">
    <text evidence="11">The sequence shown here is derived from an EMBL/GenBank/DDBJ whole genome shotgun (WGS) entry which is preliminary data.</text>
</comment>
<dbReference type="PROSITE" id="PS51687">
    <property type="entry name" value="SAM_MT_RNA_M5U"/>
    <property type="match status" value="1"/>
</dbReference>
<protein>
    <recommendedName>
        <fullName evidence="4">tRNA (uracil(54)-C(5))-methyltransferase</fullName>
        <ecNumber evidence="4">2.1.1.35</ecNumber>
    </recommendedName>
</protein>
<dbReference type="Proteomes" id="UP000438429">
    <property type="component" value="Unassembled WGS sequence"/>
</dbReference>
<comment type="similarity">
    <text evidence="7">Belongs to the class I-like SAM-binding methyltransferase superfamily. RNA M5U methyltransferase family.</text>
</comment>
<comment type="catalytic activity">
    <reaction evidence="5">
        <text>uridine(54) in tRNA + S-adenosyl-L-methionine = 5-methyluridine(54) in tRNA + S-adenosyl-L-homocysteine + H(+)</text>
        <dbReference type="Rhea" id="RHEA:42712"/>
        <dbReference type="Rhea" id="RHEA-COMP:10167"/>
        <dbReference type="Rhea" id="RHEA-COMP:10193"/>
        <dbReference type="ChEBI" id="CHEBI:15378"/>
        <dbReference type="ChEBI" id="CHEBI:57856"/>
        <dbReference type="ChEBI" id="CHEBI:59789"/>
        <dbReference type="ChEBI" id="CHEBI:65315"/>
        <dbReference type="ChEBI" id="CHEBI:74447"/>
        <dbReference type="EC" id="2.1.1.35"/>
    </reaction>
    <physiologicalReaction direction="left-to-right" evidence="5">
        <dbReference type="Rhea" id="RHEA:42713"/>
    </physiologicalReaction>
</comment>
<keyword evidence="3 7" id="KW-0949">S-adenosyl-L-methionine</keyword>
<dbReference type="GO" id="GO:0006396">
    <property type="term" value="P:RNA processing"/>
    <property type="evidence" value="ECO:0007669"/>
    <property type="project" value="InterPro"/>
</dbReference>
<evidence type="ECO:0000259" key="10">
    <source>
        <dbReference type="PROSITE" id="PS50102"/>
    </source>
</evidence>
<evidence type="ECO:0000256" key="4">
    <source>
        <dbReference type="ARBA" id="ARBA00033763"/>
    </source>
</evidence>
<dbReference type="InterPro" id="IPR029063">
    <property type="entry name" value="SAM-dependent_MTases_sf"/>
</dbReference>
<feature type="binding site" evidence="7">
    <location>
        <position position="498"/>
    </location>
    <ligand>
        <name>S-adenosyl-L-methionine</name>
        <dbReference type="ChEBI" id="CHEBI:59789"/>
    </ligand>
</feature>
<keyword evidence="2 7" id="KW-0808">Transferase</keyword>
<dbReference type="Gene3D" id="3.40.50.150">
    <property type="entry name" value="Vaccinia Virus protein VP39"/>
    <property type="match status" value="1"/>
</dbReference>
<keyword evidence="6" id="KW-0694">RNA-binding</keyword>
<evidence type="ECO:0000256" key="6">
    <source>
        <dbReference type="PROSITE-ProRule" id="PRU00176"/>
    </source>
</evidence>
<dbReference type="PANTHER" id="PTHR45904">
    <property type="entry name" value="TRNA (URACIL-5-)-METHYLTRANSFERASE"/>
    <property type="match status" value="1"/>
</dbReference>
<dbReference type="GO" id="GO:0032259">
    <property type="term" value="P:methylation"/>
    <property type="evidence" value="ECO:0007669"/>
    <property type="project" value="UniProtKB-KW"/>
</dbReference>
<feature type="binding site" evidence="7">
    <location>
        <position position="448"/>
    </location>
    <ligand>
        <name>S-adenosyl-L-methionine</name>
        <dbReference type="ChEBI" id="CHEBI:59789"/>
    </ligand>
</feature>
<dbReference type="GO" id="GO:0003723">
    <property type="term" value="F:RNA binding"/>
    <property type="evidence" value="ECO:0007669"/>
    <property type="project" value="UniProtKB-UniRule"/>
</dbReference>
<name>A0A6A4SN82_SCOMX</name>
<dbReference type="InterPro" id="IPR030391">
    <property type="entry name" value="MeTrfase_TrmA_CS"/>
</dbReference>
<feature type="domain" description="RRM" evidence="10">
    <location>
        <begin position="91"/>
        <end position="164"/>
    </location>
</feature>
<dbReference type="PROSITE" id="PS50102">
    <property type="entry name" value="RRM"/>
    <property type="match status" value="1"/>
</dbReference>
<comment type="caution">
    <text evidence="7">Lacks conserved residue(s) required for the propagation of feature annotation.</text>
</comment>
<dbReference type="AlphaFoldDB" id="A0A6A4SN82"/>
<dbReference type="SUPFAM" id="SSF53335">
    <property type="entry name" value="S-adenosyl-L-methionine-dependent methyltransferases"/>
    <property type="match status" value="1"/>
</dbReference>
<feature type="compositionally biased region" description="Polar residues" evidence="9">
    <location>
        <begin position="638"/>
        <end position="650"/>
    </location>
</feature>
<organism evidence="11 12">
    <name type="scientific">Scophthalmus maximus</name>
    <name type="common">Turbot</name>
    <name type="synonym">Psetta maxima</name>
    <dbReference type="NCBI Taxonomy" id="52904"/>
    <lineage>
        <taxon>Eukaryota</taxon>
        <taxon>Metazoa</taxon>
        <taxon>Chordata</taxon>
        <taxon>Craniata</taxon>
        <taxon>Vertebrata</taxon>
        <taxon>Euteleostomi</taxon>
        <taxon>Actinopterygii</taxon>
        <taxon>Neopterygii</taxon>
        <taxon>Teleostei</taxon>
        <taxon>Neoteleostei</taxon>
        <taxon>Acanthomorphata</taxon>
        <taxon>Carangaria</taxon>
        <taxon>Pleuronectiformes</taxon>
        <taxon>Pleuronectoidei</taxon>
        <taxon>Scophthalmidae</taxon>
        <taxon>Scophthalmus</taxon>
    </lineage>
</organism>
<dbReference type="InterPro" id="IPR000504">
    <property type="entry name" value="RRM_dom"/>
</dbReference>
<sequence length="650" mass="72397">MERPTRGPPFTVAVADVWWDGEVRVMMADVSGSPPADAPPSKEEKPGDDLPGDSCNDDVKSDVNAEDGSEAASDPSMYRYIKEDLFTSEIYKVEIRNLPKFVGFNDLKKFLAKQGLNPHKIKLFGKHLFAFVTFKNGEERDKAMKMVHGMQWKGQVLSVRLAKPKVDPILKKRKQEEEEGEGAGGQPPSKRAEADQEEEPLSVQIANVVTPLWNVPYEEQLRRKEQEVVGVLQRLAKEIGDTNKAMLPWLFAQKGKYNRMCCPLEAIKPSPTQTDYRNKCEFLISVGADGEDKTVGFRLGKYKGGSCAVVGPAETRHVSVEAKRVVSEFQKFIRTTPYSVYSPETYEGHWKQLTVRTTRTKQAMAMVFFNPQKLEEDKLDALKSSMTEYFTEGEGKASGVTSLYFVREGQRKSPNPEDLPCELVAGDTCIHEELLGLKFRISPHSFFQVNTGAAEVLYSAVGEWAQLDQNSTVLDVCCGTGTIGISLAKRVKKVIGIELCQEAVEDAKVNAKLNGLSNVEFHRGKAEDVFPNILGALVSPNVTAIVDPPRAGLHSKVILAIRRAEHLKRLVYVACNAKAAMNNFIEAPSNRVRGAPFRPVRAMAVDLFPQTMHVEMLLLLERVDYDAQKQQQQQQQQPTTTSSNQEETAS</sequence>
<dbReference type="PANTHER" id="PTHR45904:SF2">
    <property type="entry name" value="TRNA (URACIL-5-)-METHYLTRANSFERASE HOMOLOG A"/>
    <property type="match status" value="1"/>
</dbReference>
<evidence type="ECO:0000313" key="12">
    <source>
        <dbReference type="Proteomes" id="UP000438429"/>
    </source>
</evidence>
<dbReference type="PROSITE" id="PS01231">
    <property type="entry name" value="TRMA_2"/>
    <property type="match status" value="1"/>
</dbReference>
<feature type="active site" description="Nucleophile" evidence="7">
    <location>
        <position position="575"/>
    </location>
</feature>
<dbReference type="GO" id="GO:0030697">
    <property type="term" value="F:tRNA (uracil(54)-C5)-methyltransferase activity, S-adenosyl methionine-dependent"/>
    <property type="evidence" value="ECO:0007669"/>
    <property type="project" value="UniProtKB-EC"/>
</dbReference>
<feature type="region of interest" description="Disordered" evidence="9">
    <location>
        <begin position="29"/>
        <end position="71"/>
    </location>
</feature>
<evidence type="ECO:0000256" key="8">
    <source>
        <dbReference type="PROSITE-ProRule" id="PRU10015"/>
    </source>
</evidence>
<dbReference type="Pfam" id="PF05958">
    <property type="entry name" value="tRNA_U5-meth_tr"/>
    <property type="match status" value="1"/>
</dbReference>
<dbReference type="InterPro" id="IPR010280">
    <property type="entry name" value="U5_MeTrfase_fam"/>
</dbReference>
<feature type="region of interest" description="Disordered" evidence="9">
    <location>
        <begin position="168"/>
        <end position="200"/>
    </location>
</feature>
<dbReference type="EC" id="2.1.1.35" evidence="4"/>
<dbReference type="InterPro" id="IPR045850">
    <property type="entry name" value="TRM2_met"/>
</dbReference>
<dbReference type="EMBL" id="VEVO01000012">
    <property type="protein sequence ID" value="KAF0033628.1"/>
    <property type="molecule type" value="Genomic_DNA"/>
</dbReference>
<dbReference type="Gene3D" id="3.30.70.330">
    <property type="match status" value="1"/>
</dbReference>
<evidence type="ECO:0000256" key="9">
    <source>
        <dbReference type="SAM" id="MobiDB-lite"/>
    </source>
</evidence>
<feature type="active site" evidence="8">
    <location>
        <position position="575"/>
    </location>
</feature>
<keyword evidence="1 7" id="KW-0489">Methyltransferase</keyword>
<dbReference type="CDD" id="cd02440">
    <property type="entry name" value="AdoMet_MTases"/>
    <property type="match status" value="1"/>
</dbReference>
<dbReference type="PROSITE" id="PS01230">
    <property type="entry name" value="TRMA_1"/>
    <property type="match status" value="1"/>
</dbReference>
<dbReference type="GO" id="GO:0009451">
    <property type="term" value="P:RNA modification"/>
    <property type="evidence" value="ECO:0007669"/>
    <property type="project" value="UniProtKB-ARBA"/>
</dbReference>
<dbReference type="InterPro" id="IPR012677">
    <property type="entry name" value="Nucleotide-bd_a/b_plait_sf"/>
</dbReference>
<dbReference type="Pfam" id="PF00076">
    <property type="entry name" value="RRM_1"/>
    <property type="match status" value="1"/>
</dbReference>
<evidence type="ECO:0000313" key="11">
    <source>
        <dbReference type="EMBL" id="KAF0033628.1"/>
    </source>
</evidence>
<evidence type="ECO:0000256" key="5">
    <source>
        <dbReference type="ARBA" id="ARBA00047278"/>
    </source>
</evidence>
<evidence type="ECO:0000256" key="1">
    <source>
        <dbReference type="ARBA" id="ARBA00022603"/>
    </source>
</evidence>
<dbReference type="InterPro" id="IPR035979">
    <property type="entry name" value="RBD_domain_sf"/>
</dbReference>
<dbReference type="CDD" id="cd12439">
    <property type="entry name" value="RRM_TRMT2A"/>
    <property type="match status" value="1"/>
</dbReference>
<feature type="binding site" evidence="7">
    <location>
        <position position="547"/>
    </location>
    <ligand>
        <name>S-adenosyl-L-methionine</name>
        <dbReference type="ChEBI" id="CHEBI:59789"/>
    </ligand>
</feature>